<protein>
    <submittedName>
        <fullName evidence="1">Uncharacterized protein</fullName>
    </submittedName>
</protein>
<evidence type="ECO:0000313" key="1">
    <source>
        <dbReference type="EMBL" id="GBO14510.1"/>
    </source>
</evidence>
<sequence length="84" mass="9470">MPDAITATEPVRWITFLHNAAPCPMPLRQPKLARWITFLHSNAAPCSRALMPLRQPNQLDGLLSYITPPYAITATEPHRDDYST</sequence>
<dbReference type="EMBL" id="BGPR01038635">
    <property type="protein sequence ID" value="GBO14510.1"/>
    <property type="molecule type" value="Genomic_DNA"/>
</dbReference>
<name>A0A4Y2USJ1_ARAVE</name>
<reference evidence="1 2" key="1">
    <citation type="journal article" date="2019" name="Sci. Rep.">
        <title>Orb-weaving spider Araneus ventricosus genome elucidates the spidroin gene catalogue.</title>
        <authorList>
            <person name="Kono N."/>
            <person name="Nakamura H."/>
            <person name="Ohtoshi R."/>
            <person name="Moran D.A.P."/>
            <person name="Shinohara A."/>
            <person name="Yoshida Y."/>
            <person name="Fujiwara M."/>
            <person name="Mori M."/>
            <person name="Tomita M."/>
            <person name="Arakawa K."/>
        </authorList>
    </citation>
    <scope>NUCLEOTIDE SEQUENCE [LARGE SCALE GENOMIC DNA]</scope>
</reference>
<proteinExistence type="predicted"/>
<gene>
    <name evidence="1" type="ORF">AVEN_176925_1</name>
</gene>
<dbReference type="AlphaFoldDB" id="A0A4Y2USJ1"/>
<keyword evidence="2" id="KW-1185">Reference proteome</keyword>
<comment type="caution">
    <text evidence="1">The sequence shown here is derived from an EMBL/GenBank/DDBJ whole genome shotgun (WGS) entry which is preliminary data.</text>
</comment>
<organism evidence="1 2">
    <name type="scientific">Araneus ventricosus</name>
    <name type="common">Orbweaver spider</name>
    <name type="synonym">Epeira ventricosa</name>
    <dbReference type="NCBI Taxonomy" id="182803"/>
    <lineage>
        <taxon>Eukaryota</taxon>
        <taxon>Metazoa</taxon>
        <taxon>Ecdysozoa</taxon>
        <taxon>Arthropoda</taxon>
        <taxon>Chelicerata</taxon>
        <taxon>Arachnida</taxon>
        <taxon>Araneae</taxon>
        <taxon>Araneomorphae</taxon>
        <taxon>Entelegynae</taxon>
        <taxon>Araneoidea</taxon>
        <taxon>Araneidae</taxon>
        <taxon>Araneus</taxon>
    </lineage>
</organism>
<evidence type="ECO:0000313" key="2">
    <source>
        <dbReference type="Proteomes" id="UP000499080"/>
    </source>
</evidence>
<dbReference type="Proteomes" id="UP000499080">
    <property type="component" value="Unassembled WGS sequence"/>
</dbReference>
<accession>A0A4Y2USJ1</accession>